<gene>
    <name evidence="6" type="ORF">ECPE_LOCUS2444</name>
</gene>
<reference evidence="6 7" key="2">
    <citation type="submission" date="2018-11" db="EMBL/GenBank/DDBJ databases">
        <authorList>
            <consortium name="Pathogen Informatics"/>
        </authorList>
    </citation>
    <scope>NUCLEOTIDE SEQUENCE [LARGE SCALE GENOMIC DNA]</scope>
    <source>
        <strain evidence="6 7">Egypt</strain>
    </source>
</reference>
<feature type="domain" description="LIM zinc-binding" evidence="5">
    <location>
        <begin position="156"/>
        <end position="215"/>
    </location>
</feature>
<sequence length="339" mass="37771">MPTENVEPKVLMLFLPPIAHKLFRSYKEIYCKISVICKCTECEDCIKRDTGEAQWASGTRDDRDGMGAYVSRLNKPKRPLLVVNESMPSVAAKKGDPVWVTHAAEGFTEALVNHSATDINGTSVKQEVPVKVNSQVLDKSSIFHGCSIVPQPVIRKKCIVCSGSLHDSDAIQPLANFHERCFHCNRCQRQLSIGDDSWLGGRPYCERHFESALKAAQNTLHVKTSSKGNSATRERTIPIQLAETKWDDNTLTIDDTGISPARPIGIVKVSTGPAFVQEQYHESTRDSSSSSLQDVTTHPLLQLEFNAWDEWLELIWSRETTPSKLHLNVLGGSHDDYSL</sequence>
<keyword evidence="2 4" id="KW-0862">Zinc</keyword>
<organism evidence="8">
    <name type="scientific">Echinostoma caproni</name>
    <dbReference type="NCBI Taxonomy" id="27848"/>
    <lineage>
        <taxon>Eukaryota</taxon>
        <taxon>Metazoa</taxon>
        <taxon>Spiralia</taxon>
        <taxon>Lophotrochozoa</taxon>
        <taxon>Platyhelminthes</taxon>
        <taxon>Trematoda</taxon>
        <taxon>Digenea</taxon>
        <taxon>Plagiorchiida</taxon>
        <taxon>Echinostomata</taxon>
        <taxon>Echinostomatoidea</taxon>
        <taxon>Echinostomatidae</taxon>
        <taxon>Echinostoma</taxon>
    </lineage>
</organism>
<name>A0A183A659_9TREM</name>
<reference evidence="8" key="1">
    <citation type="submission" date="2016-06" db="UniProtKB">
        <authorList>
            <consortium name="WormBaseParasite"/>
        </authorList>
    </citation>
    <scope>IDENTIFICATION</scope>
</reference>
<protein>
    <submittedName>
        <fullName evidence="8">LIM zinc-binding domain-containing protein</fullName>
    </submittedName>
</protein>
<dbReference type="OrthoDB" id="6352355at2759"/>
<evidence type="ECO:0000256" key="2">
    <source>
        <dbReference type="ARBA" id="ARBA00022833"/>
    </source>
</evidence>
<keyword evidence="1 4" id="KW-0479">Metal-binding</keyword>
<evidence type="ECO:0000256" key="3">
    <source>
        <dbReference type="ARBA" id="ARBA00023038"/>
    </source>
</evidence>
<dbReference type="Gene3D" id="2.10.110.10">
    <property type="entry name" value="Cysteine Rich Protein"/>
    <property type="match status" value="1"/>
</dbReference>
<evidence type="ECO:0000256" key="4">
    <source>
        <dbReference type="PROSITE-ProRule" id="PRU00125"/>
    </source>
</evidence>
<dbReference type="Proteomes" id="UP000272942">
    <property type="component" value="Unassembled WGS sequence"/>
</dbReference>
<evidence type="ECO:0000256" key="1">
    <source>
        <dbReference type="ARBA" id="ARBA00022723"/>
    </source>
</evidence>
<dbReference type="InterPro" id="IPR001781">
    <property type="entry name" value="Znf_LIM"/>
</dbReference>
<keyword evidence="7" id="KW-1185">Reference proteome</keyword>
<dbReference type="AlphaFoldDB" id="A0A183A659"/>
<evidence type="ECO:0000313" key="6">
    <source>
        <dbReference type="EMBL" id="VDP66502.1"/>
    </source>
</evidence>
<dbReference type="Pfam" id="PF00412">
    <property type="entry name" value="LIM"/>
    <property type="match status" value="1"/>
</dbReference>
<keyword evidence="3 4" id="KW-0440">LIM domain</keyword>
<dbReference type="SMART" id="SM00132">
    <property type="entry name" value="LIM"/>
    <property type="match status" value="1"/>
</dbReference>
<dbReference type="EMBL" id="UZAN01039616">
    <property type="protein sequence ID" value="VDP66502.1"/>
    <property type="molecule type" value="Genomic_DNA"/>
</dbReference>
<evidence type="ECO:0000313" key="8">
    <source>
        <dbReference type="WBParaSite" id="ECPE_0000244401-mRNA-1"/>
    </source>
</evidence>
<accession>A0A183A659</accession>
<evidence type="ECO:0000259" key="5">
    <source>
        <dbReference type="PROSITE" id="PS50023"/>
    </source>
</evidence>
<evidence type="ECO:0000313" key="7">
    <source>
        <dbReference type="Proteomes" id="UP000272942"/>
    </source>
</evidence>
<proteinExistence type="predicted"/>
<dbReference type="PROSITE" id="PS00478">
    <property type="entry name" value="LIM_DOMAIN_1"/>
    <property type="match status" value="1"/>
</dbReference>
<dbReference type="GO" id="GO:0046872">
    <property type="term" value="F:metal ion binding"/>
    <property type="evidence" value="ECO:0007669"/>
    <property type="project" value="UniProtKB-KW"/>
</dbReference>
<dbReference type="WBParaSite" id="ECPE_0000244401-mRNA-1">
    <property type="protein sequence ID" value="ECPE_0000244401-mRNA-1"/>
    <property type="gene ID" value="ECPE_0000244401"/>
</dbReference>
<dbReference type="PROSITE" id="PS50023">
    <property type="entry name" value="LIM_DOMAIN_2"/>
    <property type="match status" value="1"/>
</dbReference>